<keyword evidence="5" id="KW-1185">Reference proteome</keyword>
<feature type="domain" description="Transposase IS66 central" evidence="2">
    <location>
        <begin position="167"/>
        <end position="448"/>
    </location>
</feature>
<evidence type="ECO:0000259" key="2">
    <source>
        <dbReference type="Pfam" id="PF03050"/>
    </source>
</evidence>
<dbReference type="Proteomes" id="UP000322530">
    <property type="component" value="Unassembled WGS sequence"/>
</dbReference>
<dbReference type="NCBIfam" id="NF033517">
    <property type="entry name" value="transpos_IS66"/>
    <property type="match status" value="1"/>
</dbReference>
<evidence type="ECO:0000313" key="5">
    <source>
        <dbReference type="Proteomes" id="UP000322530"/>
    </source>
</evidence>
<dbReference type="OrthoDB" id="151215at2"/>
<dbReference type="PANTHER" id="PTHR33678:SF1">
    <property type="entry name" value="BLL1576 PROTEIN"/>
    <property type="match status" value="1"/>
</dbReference>
<feature type="region of interest" description="Disordered" evidence="1">
    <location>
        <begin position="371"/>
        <end position="391"/>
    </location>
</feature>
<evidence type="ECO:0000256" key="1">
    <source>
        <dbReference type="SAM" id="MobiDB-lite"/>
    </source>
</evidence>
<organism evidence="4 5">
    <name type="scientific">Dictyobacter arantiisoli</name>
    <dbReference type="NCBI Taxonomy" id="2014874"/>
    <lineage>
        <taxon>Bacteria</taxon>
        <taxon>Bacillati</taxon>
        <taxon>Chloroflexota</taxon>
        <taxon>Ktedonobacteria</taxon>
        <taxon>Ktedonobacterales</taxon>
        <taxon>Dictyobacteraceae</taxon>
        <taxon>Dictyobacter</taxon>
    </lineage>
</organism>
<comment type="caution">
    <text evidence="4">The sequence shown here is derived from an EMBL/GenBank/DDBJ whole genome shotgun (WGS) entry which is preliminary data.</text>
</comment>
<name>A0A5A5TKL7_9CHLR</name>
<dbReference type="InterPro" id="IPR045618">
    <property type="entry name" value="DUF6444"/>
</dbReference>
<protein>
    <recommendedName>
        <fullName evidence="6">Transposase</fullName>
    </recommendedName>
</protein>
<proteinExistence type="predicted"/>
<evidence type="ECO:0000259" key="3">
    <source>
        <dbReference type="Pfam" id="PF20042"/>
    </source>
</evidence>
<dbReference type="AlphaFoldDB" id="A0A5A5TKL7"/>
<feature type="domain" description="DUF6444" evidence="3">
    <location>
        <begin position="13"/>
        <end position="90"/>
    </location>
</feature>
<dbReference type="EMBL" id="BIXY01000151">
    <property type="protein sequence ID" value="GCF11822.1"/>
    <property type="molecule type" value="Genomic_DNA"/>
</dbReference>
<sequence length="482" mass="54764">MTPEEELISLRQENKALRELLAIRDEQLSQMQQQMTELLKQVQALQARLSKDSHNSHLPPSSDRFQRQPKSLRKKSEKKAGGQPGHDGNTLSLSKHPDQTIRYQVQQCEHCRYDLRRMACVQEERRQVIDLPPKRLVVIEHQTEQKCCPRCQRITATTFPEDVRAPVQYGPALGAVAVYLVQQQLLPYERACETLQDLMGPAMTVGTLKALVDRCAANLQPIEVQIKDHLRQAKVMHQDETGLYVMGKRHWMHVAATAALTHYAVHPKRGAEAVDAIGILNGFRGVSVHDGWATYWKYACEHALCNVHHLRELTFVFEEQHQAWAGEMKRLLLAMNEAVKEAQQHGLRQLHPSELADWKARYHAVLQAGEQANPLDPPPKEEAIKRGRRKQSTARNLLDRLSKHQDAVLLFLENFAVPFDNSRAERDIRMVKVQQKVSGCFRSSLGAEAFCRIRGYISTLHKQGAHVLTALELAGHPVSPAF</sequence>
<feature type="region of interest" description="Disordered" evidence="1">
    <location>
        <begin position="47"/>
        <end position="96"/>
    </location>
</feature>
<dbReference type="Pfam" id="PF20042">
    <property type="entry name" value="DUF6444"/>
    <property type="match status" value="1"/>
</dbReference>
<dbReference type="InterPro" id="IPR004291">
    <property type="entry name" value="Transposase_IS66_central"/>
</dbReference>
<dbReference type="InterPro" id="IPR052344">
    <property type="entry name" value="Transposase-related"/>
</dbReference>
<reference evidence="4 5" key="1">
    <citation type="submission" date="2019-01" db="EMBL/GenBank/DDBJ databases">
        <title>Draft genome sequence of Dictyobacter sp. Uno17.</title>
        <authorList>
            <person name="Wang C.M."/>
            <person name="Zheng Y."/>
            <person name="Sakai Y."/>
            <person name="Abe K."/>
            <person name="Yokota A."/>
            <person name="Yabe S."/>
        </authorList>
    </citation>
    <scope>NUCLEOTIDE SEQUENCE [LARGE SCALE GENOMIC DNA]</scope>
    <source>
        <strain evidence="4 5">Uno17</strain>
    </source>
</reference>
<accession>A0A5A5TKL7</accession>
<evidence type="ECO:0000313" key="4">
    <source>
        <dbReference type="EMBL" id="GCF11822.1"/>
    </source>
</evidence>
<gene>
    <name evidence="4" type="ORF">KDI_53860</name>
</gene>
<evidence type="ECO:0008006" key="6">
    <source>
        <dbReference type="Google" id="ProtNLM"/>
    </source>
</evidence>
<dbReference type="PANTHER" id="PTHR33678">
    <property type="entry name" value="BLL1576 PROTEIN"/>
    <property type="match status" value="1"/>
</dbReference>
<dbReference type="Pfam" id="PF03050">
    <property type="entry name" value="DDE_Tnp_IS66"/>
    <property type="match status" value="1"/>
</dbReference>